<feature type="domain" description="Cyclin C-terminal" evidence="3">
    <location>
        <begin position="217"/>
        <end position="355"/>
    </location>
</feature>
<keyword evidence="5" id="KW-1185">Reference proteome</keyword>
<feature type="compositionally biased region" description="Low complexity" evidence="2">
    <location>
        <begin position="394"/>
        <end position="408"/>
    </location>
</feature>
<feature type="compositionally biased region" description="Low complexity" evidence="2">
    <location>
        <begin position="464"/>
        <end position="474"/>
    </location>
</feature>
<evidence type="ECO:0000313" key="4">
    <source>
        <dbReference type="EMBL" id="KAL3771828.1"/>
    </source>
</evidence>
<dbReference type="SUPFAM" id="SSF47954">
    <property type="entry name" value="Cyclin-like"/>
    <property type="match status" value="1"/>
</dbReference>
<dbReference type="CDD" id="cd20537">
    <property type="entry name" value="CYCLIN_CCNO-like_rpt2"/>
    <property type="match status" value="1"/>
</dbReference>
<dbReference type="InterPro" id="IPR006671">
    <property type="entry name" value="Cyclin_N"/>
</dbReference>
<dbReference type="Pfam" id="PF02984">
    <property type="entry name" value="Cyclin_C"/>
    <property type="match status" value="1"/>
</dbReference>
<name>A0ABD3N6U0_9STRA</name>
<dbReference type="FunFam" id="1.10.472.10:FF:000093">
    <property type="entry name" value="Predicted protein"/>
    <property type="match status" value="1"/>
</dbReference>
<sequence length="511" mass="55260">MMSGTNTFYSQYHEGRIGGDIIGNLTRGCVIDRLSRMRHQERTVYNCRITPTATTSNCSATTNAAGAGAGAAVGVVTPSPPTPSFPAASSGASTSNSVSGGAIVDDSSLSQLNSSWREKICHWSFNVVDHFDLSREVVAVSMSLFDRYLATRNNKCNGSTALLASLTTLHIAIKVHEVRKIKLTTLANLSRGQFGPKHIEEMEWKILNSLNWHIHPPTSMSFLSHLLLLLPPQVTDSSKEDIYALSRYITELSVCDSSFVEIYPSAVAFSAILNSLEDRRYRRLIPTGVREQFLRAIATHVGLRHDDEHVLLARPKLKRLLTSSLGQDALPHDQSQHQQQQNQQQQQGVASSSSSSAQHHTHPQQQGVTTVDSVTSSVNGMQIQDSKGGVGDDSSLSSRQSRHSQTSSFDSILSGQQRRTTTTTTTTSTSGGGSLGRPVVAIASPRTGGRARVAPSPCLTVMSTSPCSLSSTRSGRSELPPTSSHADNPQISVDTSNDEQYPVVLNYSPYK</sequence>
<dbReference type="Pfam" id="PF00134">
    <property type="entry name" value="Cyclin_N"/>
    <property type="match status" value="1"/>
</dbReference>
<evidence type="ECO:0000313" key="5">
    <source>
        <dbReference type="Proteomes" id="UP001530293"/>
    </source>
</evidence>
<evidence type="ECO:0000256" key="1">
    <source>
        <dbReference type="ARBA" id="ARBA00023127"/>
    </source>
</evidence>
<comment type="caution">
    <text evidence="4">The sequence shown here is derived from an EMBL/GenBank/DDBJ whole genome shotgun (WGS) entry which is preliminary data.</text>
</comment>
<evidence type="ECO:0000256" key="2">
    <source>
        <dbReference type="SAM" id="MobiDB-lite"/>
    </source>
</evidence>
<feature type="compositionally biased region" description="Low complexity" evidence="2">
    <location>
        <begin position="336"/>
        <end position="378"/>
    </location>
</feature>
<evidence type="ECO:0000259" key="3">
    <source>
        <dbReference type="SMART" id="SM01332"/>
    </source>
</evidence>
<reference evidence="4 5" key="1">
    <citation type="submission" date="2024-10" db="EMBL/GenBank/DDBJ databases">
        <title>Updated reference genomes for cyclostephanoid diatoms.</title>
        <authorList>
            <person name="Roberts W.R."/>
            <person name="Alverson A.J."/>
        </authorList>
    </citation>
    <scope>NUCLEOTIDE SEQUENCE [LARGE SCALE GENOMIC DNA]</scope>
    <source>
        <strain evidence="4 5">AJA232-27</strain>
    </source>
</reference>
<accession>A0ABD3N6U0</accession>
<feature type="region of interest" description="Disordered" evidence="2">
    <location>
        <begin position="328"/>
        <end position="440"/>
    </location>
</feature>
<dbReference type="Gene3D" id="1.10.472.10">
    <property type="entry name" value="Cyclin-like"/>
    <property type="match status" value="2"/>
</dbReference>
<feature type="compositionally biased region" description="Low complexity" evidence="2">
    <location>
        <begin position="420"/>
        <end position="429"/>
    </location>
</feature>
<dbReference type="SMART" id="SM01332">
    <property type="entry name" value="Cyclin_C"/>
    <property type="match status" value="1"/>
</dbReference>
<organism evidence="4 5">
    <name type="scientific">Discostella pseudostelligera</name>
    <dbReference type="NCBI Taxonomy" id="259834"/>
    <lineage>
        <taxon>Eukaryota</taxon>
        <taxon>Sar</taxon>
        <taxon>Stramenopiles</taxon>
        <taxon>Ochrophyta</taxon>
        <taxon>Bacillariophyta</taxon>
        <taxon>Coscinodiscophyceae</taxon>
        <taxon>Thalassiosirophycidae</taxon>
        <taxon>Stephanodiscales</taxon>
        <taxon>Stephanodiscaceae</taxon>
        <taxon>Discostella</taxon>
    </lineage>
</organism>
<dbReference type="InterPro" id="IPR036915">
    <property type="entry name" value="Cyclin-like_sf"/>
</dbReference>
<dbReference type="InterPro" id="IPR039361">
    <property type="entry name" value="Cyclin"/>
</dbReference>
<dbReference type="AlphaFoldDB" id="A0ABD3N6U0"/>
<feature type="compositionally biased region" description="Polar residues" evidence="2">
    <location>
        <begin position="480"/>
        <end position="499"/>
    </location>
</feature>
<feature type="compositionally biased region" description="Polar residues" evidence="2">
    <location>
        <begin position="409"/>
        <end position="419"/>
    </location>
</feature>
<dbReference type="EMBL" id="JALLBG020000020">
    <property type="protein sequence ID" value="KAL3771828.1"/>
    <property type="molecule type" value="Genomic_DNA"/>
</dbReference>
<dbReference type="InterPro" id="IPR004367">
    <property type="entry name" value="Cyclin_C-dom"/>
</dbReference>
<proteinExistence type="predicted"/>
<protein>
    <recommendedName>
        <fullName evidence="3">Cyclin C-terminal domain-containing protein</fullName>
    </recommendedName>
</protein>
<feature type="region of interest" description="Disordered" evidence="2">
    <location>
        <begin position="464"/>
        <end position="501"/>
    </location>
</feature>
<dbReference type="FunFam" id="1.10.472.10:FF:000485">
    <property type="entry name" value="Lipoate protein ligase"/>
    <property type="match status" value="1"/>
</dbReference>
<dbReference type="Proteomes" id="UP001530293">
    <property type="component" value="Unassembled WGS sequence"/>
</dbReference>
<dbReference type="PANTHER" id="PTHR10177">
    <property type="entry name" value="CYCLINS"/>
    <property type="match status" value="1"/>
</dbReference>
<gene>
    <name evidence="4" type="ORF">ACHAWU_004387</name>
</gene>
<keyword evidence="1" id="KW-0195">Cyclin</keyword>